<proteinExistence type="predicted"/>
<protein>
    <submittedName>
        <fullName evidence="2">Uncharacterized protein</fullName>
    </submittedName>
</protein>
<reference evidence="2 3" key="1">
    <citation type="submission" date="2016-07" db="EMBL/GenBank/DDBJ databases">
        <title>Pervasive Adenine N6-methylation of Active Genes in Fungi.</title>
        <authorList>
            <consortium name="DOE Joint Genome Institute"/>
            <person name="Mondo S.J."/>
            <person name="Dannebaum R.O."/>
            <person name="Kuo R.C."/>
            <person name="Labutti K."/>
            <person name="Haridas S."/>
            <person name="Kuo A."/>
            <person name="Salamov A."/>
            <person name="Ahrendt S.R."/>
            <person name="Lipzen A."/>
            <person name="Sullivan W."/>
            <person name="Andreopoulos W.B."/>
            <person name="Clum A."/>
            <person name="Lindquist E."/>
            <person name="Daum C."/>
            <person name="Ramamoorthy G.K."/>
            <person name="Gryganskyi A."/>
            <person name="Culley D."/>
            <person name="Magnuson J.K."/>
            <person name="James T.Y."/>
            <person name="O'Malley M.A."/>
            <person name="Stajich J.E."/>
            <person name="Spatafora J.W."/>
            <person name="Visel A."/>
            <person name="Grigoriev I.V."/>
        </authorList>
    </citation>
    <scope>NUCLEOTIDE SEQUENCE [LARGE SCALE GENOMIC DNA]</scope>
    <source>
        <strain evidence="2 3">CBS 115471</strain>
    </source>
</reference>
<keyword evidence="3" id="KW-1185">Reference proteome</keyword>
<evidence type="ECO:0000313" key="2">
    <source>
        <dbReference type="EMBL" id="ORY06006.1"/>
    </source>
</evidence>
<comment type="caution">
    <text evidence="2">The sequence shown here is derived from an EMBL/GenBank/DDBJ whole genome shotgun (WGS) entry which is preliminary data.</text>
</comment>
<feature type="compositionally biased region" description="Pro residues" evidence="1">
    <location>
        <begin position="135"/>
        <end position="148"/>
    </location>
</feature>
<accession>A0A1Y1Z723</accession>
<evidence type="ECO:0000313" key="3">
    <source>
        <dbReference type="Proteomes" id="UP000193144"/>
    </source>
</evidence>
<dbReference type="Proteomes" id="UP000193144">
    <property type="component" value="Unassembled WGS sequence"/>
</dbReference>
<evidence type="ECO:0000256" key="1">
    <source>
        <dbReference type="SAM" id="MobiDB-lite"/>
    </source>
</evidence>
<dbReference type="EMBL" id="MCFA01000120">
    <property type="protein sequence ID" value="ORY06006.1"/>
    <property type="molecule type" value="Genomic_DNA"/>
</dbReference>
<feature type="region of interest" description="Disordered" evidence="1">
    <location>
        <begin position="134"/>
        <end position="200"/>
    </location>
</feature>
<name>A0A1Y1Z723_9PLEO</name>
<gene>
    <name evidence="2" type="ORF">BCR34DRAFT_41063</name>
</gene>
<dbReference type="AlphaFoldDB" id="A0A1Y1Z723"/>
<sequence length="200" mass="21313">MGCFHDPHACWRHGIDSINQPSPAVLPRFHSCLRCIVAGQALPSLPRKVSLSPFFSASALLPISGPAPCKIKPSSLTSASCQASLIAPRITFHLKQSKRAASDGTTKIICISTNALRHLVLMLTSPLRSMMIPAVPSPFRPRPSPKAPPDSRSDRKRLCCARGGSGSPTDTRPPGRRAAQRLSDPALGLTGVDGRSDQLP</sequence>
<organism evidence="2 3">
    <name type="scientific">Clohesyomyces aquaticus</name>
    <dbReference type="NCBI Taxonomy" id="1231657"/>
    <lineage>
        <taxon>Eukaryota</taxon>
        <taxon>Fungi</taxon>
        <taxon>Dikarya</taxon>
        <taxon>Ascomycota</taxon>
        <taxon>Pezizomycotina</taxon>
        <taxon>Dothideomycetes</taxon>
        <taxon>Pleosporomycetidae</taxon>
        <taxon>Pleosporales</taxon>
        <taxon>Lindgomycetaceae</taxon>
        <taxon>Clohesyomyces</taxon>
    </lineage>
</organism>